<keyword evidence="6" id="KW-0999">Mitochondrion inner membrane</keyword>
<dbReference type="Proteomes" id="UP001342314">
    <property type="component" value="Unassembled WGS sequence"/>
</dbReference>
<dbReference type="Pfam" id="PF13774">
    <property type="entry name" value="Longin"/>
    <property type="match status" value="1"/>
</dbReference>
<reference evidence="17 18" key="1">
    <citation type="submission" date="2021-12" db="EMBL/GenBank/DDBJ databases">
        <title>High titer production of polyol ester of fatty acids by Rhodotorula paludigena BS15 towards product separation-free biomass refinery.</title>
        <authorList>
            <person name="Mano J."/>
            <person name="Ono H."/>
            <person name="Tanaka T."/>
            <person name="Naito K."/>
            <person name="Sushida H."/>
            <person name="Ike M."/>
            <person name="Tokuyasu K."/>
            <person name="Kitaoka M."/>
        </authorList>
    </citation>
    <scope>NUCLEOTIDE SEQUENCE [LARGE SCALE GENOMIC DNA]</scope>
    <source>
        <strain evidence="17 18">BS15</strain>
    </source>
</reference>
<proteinExistence type="inferred from homology"/>
<dbReference type="SMART" id="SM01270">
    <property type="entry name" value="Longin"/>
    <property type="match status" value="1"/>
</dbReference>
<dbReference type="PROSITE" id="PS50892">
    <property type="entry name" value="V_SNARE"/>
    <property type="match status" value="1"/>
</dbReference>
<dbReference type="SUPFAM" id="SSF64356">
    <property type="entry name" value="SNARE-like"/>
    <property type="match status" value="1"/>
</dbReference>
<evidence type="ECO:0000256" key="2">
    <source>
        <dbReference type="ARBA" id="ARBA00004308"/>
    </source>
</evidence>
<organism evidence="17 18">
    <name type="scientific">Rhodotorula paludigena</name>
    <dbReference type="NCBI Taxonomy" id="86838"/>
    <lineage>
        <taxon>Eukaryota</taxon>
        <taxon>Fungi</taxon>
        <taxon>Dikarya</taxon>
        <taxon>Basidiomycota</taxon>
        <taxon>Pucciniomycotina</taxon>
        <taxon>Microbotryomycetes</taxon>
        <taxon>Sporidiobolales</taxon>
        <taxon>Sporidiobolaceae</taxon>
        <taxon>Rhodotorula</taxon>
    </lineage>
</organism>
<dbReference type="PRINTS" id="PR00219">
    <property type="entry name" value="SYNAPTOBREVN"/>
</dbReference>
<keyword evidence="13" id="KW-0175">Coiled coil</keyword>
<feature type="region of interest" description="Disordered" evidence="14">
    <location>
        <begin position="760"/>
        <end position="781"/>
    </location>
</feature>
<dbReference type="InterPro" id="IPR001388">
    <property type="entry name" value="Synaptobrevin-like"/>
</dbReference>
<dbReference type="GO" id="GO:0005743">
    <property type="term" value="C:mitochondrial inner membrane"/>
    <property type="evidence" value="ECO:0007669"/>
    <property type="project" value="UniProtKB-SubCell"/>
</dbReference>
<evidence type="ECO:0000256" key="6">
    <source>
        <dbReference type="ARBA" id="ARBA00022792"/>
    </source>
</evidence>
<dbReference type="InterPro" id="IPR012571">
    <property type="entry name" value="Mdm31/Mdm32"/>
</dbReference>
<dbReference type="GO" id="GO:0012505">
    <property type="term" value="C:endomembrane system"/>
    <property type="evidence" value="ECO:0007669"/>
    <property type="project" value="UniProtKB-SubCell"/>
</dbReference>
<dbReference type="Pfam" id="PF08118">
    <property type="entry name" value="MDM31_MDM32"/>
    <property type="match status" value="1"/>
</dbReference>
<keyword evidence="8" id="KW-1133">Transmembrane helix</keyword>
<evidence type="ECO:0000256" key="5">
    <source>
        <dbReference type="ARBA" id="ARBA00022692"/>
    </source>
</evidence>
<keyword evidence="5" id="KW-0812">Transmembrane</keyword>
<evidence type="ECO:0000256" key="13">
    <source>
        <dbReference type="PROSITE-ProRule" id="PRU00290"/>
    </source>
</evidence>
<evidence type="ECO:0000259" key="16">
    <source>
        <dbReference type="PROSITE" id="PS50892"/>
    </source>
</evidence>
<dbReference type="PROSITE" id="PS00417">
    <property type="entry name" value="SYNAPTOBREVIN"/>
    <property type="match status" value="1"/>
</dbReference>
<dbReference type="InterPro" id="IPR011012">
    <property type="entry name" value="Longin-like_dom_sf"/>
</dbReference>
<feature type="domain" description="Longin" evidence="15">
    <location>
        <begin position="7"/>
        <end position="137"/>
    </location>
</feature>
<keyword evidence="10" id="KW-0472">Membrane</keyword>
<dbReference type="Gene3D" id="3.30.450.50">
    <property type="entry name" value="Longin domain"/>
    <property type="match status" value="1"/>
</dbReference>
<dbReference type="PANTHER" id="PTHR31068">
    <property type="entry name" value="MITOCHONDRIAL DISTRIBUTION AND MORPHOLOGY PROTEIN 31"/>
    <property type="match status" value="1"/>
</dbReference>
<dbReference type="Gene3D" id="1.20.5.110">
    <property type="match status" value="1"/>
</dbReference>
<keyword evidence="7" id="KW-0809">Transit peptide</keyword>
<protein>
    <recommendedName>
        <fullName evidence="12">Synaptobrevin homolog YKT6</fullName>
    </recommendedName>
</protein>
<dbReference type="EMBL" id="BQKY01000002">
    <property type="protein sequence ID" value="GJN88148.1"/>
    <property type="molecule type" value="Genomic_DNA"/>
</dbReference>
<dbReference type="PANTHER" id="PTHR31068:SF0">
    <property type="entry name" value="MITOCHONDRIAL DISTRIBUTION AND MORPHOLOGY PROTEIN 31"/>
    <property type="match status" value="1"/>
</dbReference>
<dbReference type="CDD" id="cd14824">
    <property type="entry name" value="Longin"/>
    <property type="match status" value="1"/>
</dbReference>
<keyword evidence="9" id="KW-0496">Mitochondrion</keyword>
<dbReference type="PROSITE" id="PS50859">
    <property type="entry name" value="LONGIN"/>
    <property type="match status" value="1"/>
</dbReference>
<comment type="similarity">
    <text evidence="4">Belongs to the synaptobrevin family.</text>
</comment>
<sequence length="909" mass="100938">MKLLSVSIMHVSPGASSSPAIAVASATDLSSFSFYQRGTVGEFMTFLSRTVAERTPPGQRQSVQENNYTAHVYHRQSDQLAGVIISDQEYPVRVAFSLLNKILDEFTTKIRRGEWEDKAAQGRQSGKQVLVDYPDLQTYLQKYQDPRQADSIMRVQQELDETKIILHKTIESVLERGEKLDSLVDKSAALSASSKSFYKTAKKQPNRPLCSHGIPCYALSPPALLGALSRLHLAAARAVFRLASVSPGAEMHNPGCTADVKVEKDGSHAGTSQGLHASDEHALATEAARRALAKRDPHPLAKPEQHPLVAASAPHPAYLSSLSRSIRRAASALPSVGGRPPPKEQLLSLTNSFFERLKIRFKWLTIRSYRRFRADDYSAFFSFGILGTLGWFLLKTTSAFAVLFFVANSLSLQEWLAGKLGAYLTDSTGVKVVFESAIVPKWGIFGREGSKIVFKNVYVSRGPVKGELGVLPAALEGEHPEETEEEAKLREMVAKWTHFHLSIDTVEVSLSLGRWLDGKGLIKEAAIRGVRGVIERSHIVYDPLAPKDRFAYRNKPRPGDFWLEGLQIEDFLVTIYQPENFRPYTFSVFHADIPRLRKQWLFYDLMSADAVTGQIDNCLFSLHRPQSIGRTSEEDLRGARWARMSRFRIDGVPIDHMQSTADTGVMSWITSGRCDLVADIRFPHEDDELDLSALVDHLVDEIGGRLGAEAAGAPGAKRSGGDAGRRLLSRDALQAPHTQENAEQAKLERKKALRYAKESEMAAAATEADDEHEGAQSVEVGEQEEDKIVSIDLDIRFKDLKATVPYFTSSLSYVNNALIRPIVAFINRNRTLIPIHCHIDLGLSEFNGSWTTYDVGILDRMSEQVYAALAHHVSQSNDQRLQTVGLWTLQMTANTVLGALKDKFTLAPY</sequence>
<feature type="region of interest" description="Disordered" evidence="14">
    <location>
        <begin position="256"/>
        <end position="280"/>
    </location>
</feature>
<evidence type="ECO:0000256" key="11">
    <source>
        <dbReference type="ARBA" id="ARBA00025191"/>
    </source>
</evidence>
<comment type="function">
    <text evidence="11">Involved in the organization of the mitochondrial membranes and the global structure of the mitochondria. Also required for mitochondrial distribution and mobility as well as for the maintenance of mitochondrial DNA nucleoids structures.</text>
</comment>
<evidence type="ECO:0000256" key="8">
    <source>
        <dbReference type="ARBA" id="ARBA00022989"/>
    </source>
</evidence>
<evidence type="ECO:0000313" key="17">
    <source>
        <dbReference type="EMBL" id="GJN88148.1"/>
    </source>
</evidence>
<evidence type="ECO:0000256" key="12">
    <source>
        <dbReference type="ARBA" id="ARBA00026133"/>
    </source>
</evidence>
<dbReference type="InterPro" id="IPR010908">
    <property type="entry name" value="Longin_dom"/>
</dbReference>
<dbReference type="Pfam" id="PF00957">
    <property type="entry name" value="Synaptobrevin"/>
    <property type="match status" value="1"/>
</dbReference>
<evidence type="ECO:0000256" key="4">
    <source>
        <dbReference type="ARBA" id="ARBA00008025"/>
    </source>
</evidence>
<evidence type="ECO:0000256" key="3">
    <source>
        <dbReference type="ARBA" id="ARBA00005687"/>
    </source>
</evidence>
<dbReference type="SUPFAM" id="SSF58038">
    <property type="entry name" value="SNARE fusion complex"/>
    <property type="match status" value="1"/>
</dbReference>
<keyword evidence="18" id="KW-1185">Reference proteome</keyword>
<comment type="similarity">
    <text evidence="3">Belongs to the MDM31/MDM32 family.</text>
</comment>
<evidence type="ECO:0000256" key="9">
    <source>
        <dbReference type="ARBA" id="ARBA00023128"/>
    </source>
</evidence>
<dbReference type="AlphaFoldDB" id="A0AAV5GHQ9"/>
<evidence type="ECO:0000256" key="7">
    <source>
        <dbReference type="ARBA" id="ARBA00022946"/>
    </source>
</evidence>
<evidence type="ECO:0000256" key="1">
    <source>
        <dbReference type="ARBA" id="ARBA00004273"/>
    </source>
</evidence>
<dbReference type="InterPro" id="IPR042855">
    <property type="entry name" value="V_SNARE_CC"/>
</dbReference>
<evidence type="ECO:0000259" key="15">
    <source>
        <dbReference type="PROSITE" id="PS50859"/>
    </source>
</evidence>
<evidence type="ECO:0000313" key="18">
    <source>
        <dbReference type="Proteomes" id="UP001342314"/>
    </source>
</evidence>
<name>A0AAV5GHQ9_9BASI</name>
<comment type="subcellular location">
    <subcellularLocation>
        <location evidence="2">Endomembrane system</location>
    </subcellularLocation>
    <subcellularLocation>
        <location evidence="1">Mitochondrion inner membrane</location>
    </subcellularLocation>
</comment>
<feature type="domain" description="V-SNARE coiled-coil homology" evidence="16">
    <location>
        <begin position="151"/>
        <end position="211"/>
    </location>
</feature>
<dbReference type="GO" id="GO:0016192">
    <property type="term" value="P:vesicle-mediated transport"/>
    <property type="evidence" value="ECO:0007669"/>
    <property type="project" value="InterPro"/>
</dbReference>
<gene>
    <name evidence="17" type="ORF">Rhopal_001105-T1</name>
</gene>
<comment type="caution">
    <text evidence="17">The sequence shown here is derived from an EMBL/GenBank/DDBJ whole genome shotgun (WGS) entry which is preliminary data.</text>
</comment>
<evidence type="ECO:0000256" key="14">
    <source>
        <dbReference type="SAM" id="MobiDB-lite"/>
    </source>
</evidence>
<dbReference type="GO" id="GO:0007005">
    <property type="term" value="P:mitochondrion organization"/>
    <property type="evidence" value="ECO:0007669"/>
    <property type="project" value="InterPro"/>
</dbReference>
<accession>A0AAV5GHQ9</accession>
<dbReference type="GO" id="GO:0000001">
    <property type="term" value="P:mitochondrion inheritance"/>
    <property type="evidence" value="ECO:0007669"/>
    <property type="project" value="InterPro"/>
</dbReference>
<evidence type="ECO:0000256" key="10">
    <source>
        <dbReference type="ARBA" id="ARBA00023136"/>
    </source>
</evidence>